<accession>A0A9W6IVX6</accession>
<comment type="caution">
    <text evidence="1">The sequence shown here is derived from an EMBL/GenBank/DDBJ whole genome shotgun (WGS) entry which is preliminary data.</text>
</comment>
<reference evidence="1" key="1">
    <citation type="journal article" date="2014" name="Int. J. Syst. Evol. Microbiol.">
        <title>Complete genome sequence of Corynebacterium casei LMG S-19264T (=DSM 44701T), isolated from a smear-ripened cheese.</title>
        <authorList>
            <consortium name="US DOE Joint Genome Institute (JGI-PGF)"/>
            <person name="Walter F."/>
            <person name="Albersmeier A."/>
            <person name="Kalinowski J."/>
            <person name="Ruckert C."/>
        </authorList>
    </citation>
    <scope>NUCLEOTIDE SEQUENCE</scope>
    <source>
        <strain evidence="1">VKM B-1606</strain>
    </source>
</reference>
<dbReference type="Proteomes" id="UP001143400">
    <property type="component" value="Unassembled WGS sequence"/>
</dbReference>
<reference evidence="1" key="3">
    <citation type="submission" date="2023-01" db="EMBL/GenBank/DDBJ databases">
        <authorList>
            <person name="Sun Q."/>
            <person name="Evtushenko L."/>
        </authorList>
    </citation>
    <scope>NUCLEOTIDE SEQUENCE</scope>
    <source>
        <strain evidence="1">VKM B-1606</strain>
    </source>
</reference>
<keyword evidence="3" id="KW-1185">Reference proteome</keyword>
<protein>
    <submittedName>
        <fullName evidence="1">Uncharacterized protein</fullName>
    </submittedName>
</protein>
<dbReference type="EMBL" id="BSFF01000002">
    <property type="protein sequence ID" value="GLK56145.1"/>
    <property type="molecule type" value="Genomic_DNA"/>
</dbReference>
<sequence length="174" mass="20058">MKSAKLSYHSSFPWTPISGWAGARGYGWAYLSGPGGQFRRPKFIKHPFPTQRRLWCLLKVEFNGIKLDFATPQEVDHFRNVMRRKVLPSGHALVSGRAVGRPNNHWLSRLPKKAKPWKFREAICRYLEEVPEVREFRSFYAENPIRMQFEGMFDTSSDARAAAKEAEAVQLECG</sequence>
<proteinExistence type="predicted"/>
<organism evidence="1 4">
    <name type="scientific">Methylopila capsulata</name>
    <dbReference type="NCBI Taxonomy" id="61654"/>
    <lineage>
        <taxon>Bacteria</taxon>
        <taxon>Pseudomonadati</taxon>
        <taxon>Pseudomonadota</taxon>
        <taxon>Alphaproteobacteria</taxon>
        <taxon>Hyphomicrobiales</taxon>
        <taxon>Methylopilaceae</taxon>
        <taxon>Methylopila</taxon>
    </lineage>
</organism>
<dbReference type="RefSeq" id="WP_204949220.1">
    <property type="nucleotide sequence ID" value="NZ_BSFF01000002.1"/>
</dbReference>
<evidence type="ECO:0000313" key="1">
    <source>
        <dbReference type="EMBL" id="GLK56145.1"/>
    </source>
</evidence>
<dbReference type="EMBL" id="JAFBCY010000001">
    <property type="protein sequence ID" value="MBM7850849.1"/>
    <property type="molecule type" value="Genomic_DNA"/>
</dbReference>
<name>A0A9W6IVX6_9HYPH</name>
<evidence type="ECO:0000313" key="3">
    <source>
        <dbReference type="Proteomes" id="UP000758856"/>
    </source>
</evidence>
<dbReference type="Proteomes" id="UP000758856">
    <property type="component" value="Unassembled WGS sequence"/>
</dbReference>
<dbReference type="AlphaFoldDB" id="A0A9W6IVX6"/>
<evidence type="ECO:0000313" key="2">
    <source>
        <dbReference type="EMBL" id="MBM7850849.1"/>
    </source>
</evidence>
<reference evidence="2 3" key="2">
    <citation type="submission" date="2021-01" db="EMBL/GenBank/DDBJ databases">
        <title>Genomic Encyclopedia of Type Strains, Phase IV (KMG-IV): sequencing the most valuable type-strain genomes for metagenomic binning, comparative biology and taxonomic classification.</title>
        <authorList>
            <person name="Goeker M."/>
        </authorList>
    </citation>
    <scope>NUCLEOTIDE SEQUENCE [LARGE SCALE GENOMIC DNA]</scope>
    <source>
        <strain evidence="2 3">DSM 6130</strain>
    </source>
</reference>
<evidence type="ECO:0000313" key="4">
    <source>
        <dbReference type="Proteomes" id="UP001143400"/>
    </source>
</evidence>
<gene>
    <name evidence="1" type="ORF">GCM10008170_21640</name>
    <name evidence="2" type="ORF">JOD31_001061</name>
</gene>